<gene>
    <name evidence="1" type="ORF">LXT13_19845</name>
</gene>
<evidence type="ECO:0000313" key="1">
    <source>
        <dbReference type="EMBL" id="MCE4556656.1"/>
    </source>
</evidence>
<proteinExistence type="predicted"/>
<organism evidence="1 2">
    <name type="scientific">Pelomonas cellulosilytica</name>
    <dbReference type="NCBI Taxonomy" id="2906762"/>
    <lineage>
        <taxon>Bacteria</taxon>
        <taxon>Pseudomonadati</taxon>
        <taxon>Pseudomonadota</taxon>
        <taxon>Betaproteobacteria</taxon>
        <taxon>Burkholderiales</taxon>
        <taxon>Sphaerotilaceae</taxon>
        <taxon>Roseateles</taxon>
    </lineage>
</organism>
<protein>
    <submittedName>
        <fullName evidence="1">Uncharacterized protein</fullName>
    </submittedName>
</protein>
<evidence type="ECO:0000313" key="2">
    <source>
        <dbReference type="Proteomes" id="UP001200741"/>
    </source>
</evidence>
<dbReference type="RefSeq" id="WP_233373703.1">
    <property type="nucleotide sequence ID" value="NZ_JAJTWU010000008.1"/>
</dbReference>
<sequence>MTTYRAFGNDATKQALRAEIRTRGPVYAAWLTTASIEGDLTPISRDYGLHPALARLLPALGAFGEGEEAPAFYDALLDAIPVGAETGNIARRAVLLAWTDPVYGRAQRVTGGAVLEACEAVIGLVRQSLTVSVDKQTWRAARAKLAQVKREASAPEKVDLVLSLAWDLEQAPGAVQDAMVAWTTQLTAEAEAADEDQFTAAEAALFKATMDRINEEIIATVSDDSDAEFSYEAFLEEVNKRWAADPAGQPLKVRALARQARVKAKLAIWRSVIQQKVLEDGRALAV</sequence>
<name>A0ABS8Y165_9BURK</name>
<keyword evidence="2" id="KW-1185">Reference proteome</keyword>
<dbReference type="Proteomes" id="UP001200741">
    <property type="component" value="Unassembled WGS sequence"/>
</dbReference>
<dbReference type="EMBL" id="JAJTWU010000008">
    <property type="protein sequence ID" value="MCE4556656.1"/>
    <property type="molecule type" value="Genomic_DNA"/>
</dbReference>
<comment type="caution">
    <text evidence="1">The sequence shown here is derived from an EMBL/GenBank/DDBJ whole genome shotgun (WGS) entry which is preliminary data.</text>
</comment>
<accession>A0ABS8Y165</accession>
<reference evidence="1 2" key="1">
    <citation type="submission" date="2021-12" db="EMBL/GenBank/DDBJ databases">
        <title>Genome seq of P8.</title>
        <authorList>
            <person name="Seo T."/>
        </authorList>
    </citation>
    <scope>NUCLEOTIDE SEQUENCE [LARGE SCALE GENOMIC DNA]</scope>
    <source>
        <strain evidence="1 2">P8</strain>
    </source>
</reference>